<comment type="similarity">
    <text evidence="1">Belongs to the thioesterase PaaI family.</text>
</comment>
<reference evidence="5" key="1">
    <citation type="journal article" date="2019" name="Int. J. Syst. Evol. Microbiol.">
        <title>The Global Catalogue of Microorganisms (GCM) 10K type strain sequencing project: providing services to taxonomists for standard genome sequencing and annotation.</title>
        <authorList>
            <consortium name="The Broad Institute Genomics Platform"/>
            <consortium name="The Broad Institute Genome Sequencing Center for Infectious Disease"/>
            <person name="Wu L."/>
            <person name="Ma J."/>
        </authorList>
    </citation>
    <scope>NUCLEOTIDE SEQUENCE [LARGE SCALE GENOMIC DNA]</scope>
    <source>
        <strain evidence="5">CGMCC 1.12989</strain>
    </source>
</reference>
<dbReference type="PANTHER" id="PTHR21660">
    <property type="entry name" value="THIOESTERASE SUPERFAMILY MEMBER-RELATED"/>
    <property type="match status" value="1"/>
</dbReference>
<dbReference type="CDD" id="cd03443">
    <property type="entry name" value="PaaI_thioesterase"/>
    <property type="match status" value="1"/>
</dbReference>
<dbReference type="InterPro" id="IPR003736">
    <property type="entry name" value="PAAI_dom"/>
</dbReference>
<feature type="domain" description="Thioesterase" evidence="3">
    <location>
        <begin position="66"/>
        <end position="144"/>
    </location>
</feature>
<organism evidence="4 5">
    <name type="scientific">Novosphingobium tardum</name>
    <dbReference type="NCBI Taxonomy" id="1538021"/>
    <lineage>
        <taxon>Bacteria</taxon>
        <taxon>Pseudomonadati</taxon>
        <taxon>Pseudomonadota</taxon>
        <taxon>Alphaproteobacteria</taxon>
        <taxon>Sphingomonadales</taxon>
        <taxon>Sphingomonadaceae</taxon>
        <taxon>Novosphingobium</taxon>
    </lineage>
</organism>
<dbReference type="SUPFAM" id="SSF54637">
    <property type="entry name" value="Thioesterase/thiol ester dehydrase-isomerase"/>
    <property type="match status" value="1"/>
</dbReference>
<keyword evidence="2 4" id="KW-0378">Hydrolase</keyword>
<dbReference type="Proteomes" id="UP001595828">
    <property type="component" value="Unassembled WGS sequence"/>
</dbReference>
<evidence type="ECO:0000313" key="4">
    <source>
        <dbReference type="EMBL" id="MFC4294658.1"/>
    </source>
</evidence>
<name>A0ABV8RMQ5_9SPHN</name>
<dbReference type="InterPro" id="IPR006683">
    <property type="entry name" value="Thioestr_dom"/>
</dbReference>
<dbReference type="PANTHER" id="PTHR21660:SF1">
    <property type="entry name" value="ACYL-COENZYME A THIOESTERASE 13"/>
    <property type="match status" value="1"/>
</dbReference>
<dbReference type="NCBIfam" id="TIGR00369">
    <property type="entry name" value="unchar_dom_1"/>
    <property type="match status" value="1"/>
</dbReference>
<dbReference type="Gene3D" id="3.10.129.10">
    <property type="entry name" value="Hotdog Thioesterase"/>
    <property type="match status" value="1"/>
</dbReference>
<evidence type="ECO:0000256" key="1">
    <source>
        <dbReference type="ARBA" id="ARBA00008324"/>
    </source>
</evidence>
<sequence>MNVPGKQLHKPTDTVPIGLGRVRRMVAEGMAAIPIGETLGFALVEAEEGRTVLEGEPTRGAYNVLNSVHGGYVATLLDSACGTAVHSTLTAGLSFTTLELKISYLRALTDESGVLRATGRVLMRGRRVSFAEAELHDGAGRLCATATSTLLIIDTVARKPDSKGLT</sequence>
<evidence type="ECO:0000259" key="3">
    <source>
        <dbReference type="Pfam" id="PF03061"/>
    </source>
</evidence>
<dbReference type="EC" id="3.1.2.-" evidence="4"/>
<dbReference type="InterPro" id="IPR039298">
    <property type="entry name" value="ACOT13"/>
</dbReference>
<dbReference type="InterPro" id="IPR029069">
    <property type="entry name" value="HotDog_dom_sf"/>
</dbReference>
<comment type="caution">
    <text evidence="4">The sequence shown here is derived from an EMBL/GenBank/DDBJ whole genome shotgun (WGS) entry which is preliminary data.</text>
</comment>
<evidence type="ECO:0000256" key="2">
    <source>
        <dbReference type="ARBA" id="ARBA00022801"/>
    </source>
</evidence>
<gene>
    <name evidence="4" type="ORF">ACFO0A_06250</name>
</gene>
<dbReference type="RefSeq" id="WP_379538104.1">
    <property type="nucleotide sequence ID" value="NZ_JBHSDR010000003.1"/>
</dbReference>
<dbReference type="GO" id="GO:0016787">
    <property type="term" value="F:hydrolase activity"/>
    <property type="evidence" value="ECO:0007669"/>
    <property type="project" value="UniProtKB-KW"/>
</dbReference>
<dbReference type="EMBL" id="JBHSDR010000003">
    <property type="protein sequence ID" value="MFC4294658.1"/>
    <property type="molecule type" value="Genomic_DNA"/>
</dbReference>
<protein>
    <submittedName>
        <fullName evidence="4">PaaI family thioesterase</fullName>
        <ecNumber evidence="4">3.1.2.-</ecNumber>
    </submittedName>
</protein>
<dbReference type="Pfam" id="PF03061">
    <property type="entry name" value="4HBT"/>
    <property type="match status" value="1"/>
</dbReference>
<evidence type="ECO:0000313" key="5">
    <source>
        <dbReference type="Proteomes" id="UP001595828"/>
    </source>
</evidence>
<accession>A0ABV8RMQ5</accession>
<keyword evidence="5" id="KW-1185">Reference proteome</keyword>
<proteinExistence type="inferred from homology"/>